<evidence type="ECO:0000313" key="3">
    <source>
        <dbReference type="EMBL" id="DAZ95495.1"/>
    </source>
</evidence>
<feature type="chain" id="PRO_5043763606" evidence="2">
    <location>
        <begin position="28"/>
        <end position="239"/>
    </location>
</feature>
<keyword evidence="2" id="KW-0732">Signal</keyword>
<dbReference type="PANTHER" id="PTHR33714">
    <property type="entry name" value="COUNTING FACTOR-ASSOCIATED PROTEIN A-RELATED"/>
    <property type="match status" value="1"/>
</dbReference>
<evidence type="ECO:0000313" key="4">
    <source>
        <dbReference type="Proteomes" id="UP001146120"/>
    </source>
</evidence>
<evidence type="ECO:0000256" key="1">
    <source>
        <dbReference type="SAM" id="MobiDB-lite"/>
    </source>
</evidence>
<feature type="region of interest" description="Disordered" evidence="1">
    <location>
        <begin position="188"/>
        <end position="214"/>
    </location>
</feature>
<gene>
    <name evidence="3" type="ORF">N0F65_001975</name>
</gene>
<name>A0AAV2YKH7_9STRA</name>
<sequence>MKTVATTTALFAAIAALTIVAPRPAHAAGSIKATCLYTNGKCSGGPMLRYYEDTGSCTEDKCIPLTIEGSSDFSNHQICTDDIAEDADSMLGTNPYVLVQQYASGCTGKISNATAVVADGKCYPFIDGKSSYMAEIGDDKAVNLIKFASSGKCEGDKTTMKWTATDADGKKCVDDNLKIIAKASAAKSKGSKPSGSAATAGSGPAKASSSPAPKTSDAAVVGVSMAGALLAGVSVVMHM</sequence>
<comment type="caution">
    <text evidence="3">The sequence shown here is derived from an EMBL/GenBank/DDBJ whole genome shotgun (WGS) entry which is preliminary data.</text>
</comment>
<protein>
    <submittedName>
        <fullName evidence="3">Uncharacterized protein</fullName>
    </submittedName>
</protein>
<dbReference type="PANTHER" id="PTHR33714:SF3">
    <property type="entry name" value="COUNTING FACTOR-ASSOCIATED PROTEIN A-RELATED"/>
    <property type="match status" value="1"/>
</dbReference>
<evidence type="ECO:0000256" key="2">
    <source>
        <dbReference type="SAM" id="SignalP"/>
    </source>
</evidence>
<proteinExistence type="predicted"/>
<reference evidence="3" key="2">
    <citation type="journal article" date="2023" name="Microbiol Resour">
        <title>Decontamination and Annotation of the Draft Genome Sequence of the Oomycete Lagenidium giganteum ARSEF 373.</title>
        <authorList>
            <person name="Morgan W.R."/>
            <person name="Tartar A."/>
        </authorList>
    </citation>
    <scope>NUCLEOTIDE SEQUENCE</scope>
    <source>
        <strain evidence="3">ARSEF 373</strain>
    </source>
</reference>
<feature type="signal peptide" evidence="2">
    <location>
        <begin position="1"/>
        <end position="27"/>
    </location>
</feature>
<dbReference type="Proteomes" id="UP001146120">
    <property type="component" value="Unassembled WGS sequence"/>
</dbReference>
<accession>A0AAV2YKH7</accession>
<keyword evidence="4" id="KW-1185">Reference proteome</keyword>
<organism evidence="3 4">
    <name type="scientific">Lagenidium giganteum</name>
    <dbReference type="NCBI Taxonomy" id="4803"/>
    <lineage>
        <taxon>Eukaryota</taxon>
        <taxon>Sar</taxon>
        <taxon>Stramenopiles</taxon>
        <taxon>Oomycota</taxon>
        <taxon>Peronosporomycetes</taxon>
        <taxon>Pythiales</taxon>
        <taxon>Pythiaceae</taxon>
    </lineage>
</organism>
<reference evidence="3" key="1">
    <citation type="submission" date="2022-11" db="EMBL/GenBank/DDBJ databases">
        <authorList>
            <person name="Morgan W.R."/>
            <person name="Tartar A."/>
        </authorList>
    </citation>
    <scope>NUCLEOTIDE SEQUENCE</scope>
    <source>
        <strain evidence="3">ARSEF 373</strain>
    </source>
</reference>
<dbReference type="EMBL" id="DAKRPA010000202">
    <property type="protein sequence ID" value="DAZ95495.1"/>
    <property type="molecule type" value="Genomic_DNA"/>
</dbReference>
<dbReference type="AlphaFoldDB" id="A0AAV2YKH7"/>